<dbReference type="InterPro" id="IPR027417">
    <property type="entry name" value="P-loop_NTPase"/>
</dbReference>
<name>A0A7I8WEM3_9ANNE</name>
<evidence type="ECO:0000313" key="2">
    <source>
        <dbReference type="Proteomes" id="UP000549394"/>
    </source>
</evidence>
<sequence length="233" mass="27510">MAQRPDTKVLLEPYMPCFYYSSEKKHDRHEVNLDIGYSFQKCKEMCEKEPSEKYIFIKELAYQLGGRFDALPDKFQHTFLIRNPNKTVRSLYSVIRKGEDPTYTSFDKTEAGFKQLMELFEHVTKVLGQEPIVIEADDLVNNSVGVVKKYCQMVGMDYKHCMVEWDGSTTNFKKLRHPWNPYHKHLLSTNKFENTQEGKEQEWDIPAECQEAIDESMDIYQELCKYKLKTTEQ</sequence>
<reference evidence="1 2" key="1">
    <citation type="submission" date="2020-08" db="EMBL/GenBank/DDBJ databases">
        <authorList>
            <person name="Hejnol A."/>
        </authorList>
    </citation>
    <scope>NUCLEOTIDE SEQUENCE [LARGE SCALE GENOMIC DNA]</scope>
</reference>
<dbReference type="SUPFAM" id="SSF52540">
    <property type="entry name" value="P-loop containing nucleoside triphosphate hydrolases"/>
    <property type="match status" value="1"/>
</dbReference>
<dbReference type="Pfam" id="PF19798">
    <property type="entry name" value="Sulfotransfer_5"/>
    <property type="match status" value="1"/>
</dbReference>
<proteinExistence type="predicted"/>
<dbReference type="InterPro" id="IPR053226">
    <property type="entry name" value="Pyrrolopyrazine_biosynth_F"/>
</dbReference>
<dbReference type="EMBL" id="CAJFCJ010000064">
    <property type="protein sequence ID" value="CAD5126587.1"/>
    <property type="molecule type" value="Genomic_DNA"/>
</dbReference>
<accession>A0A7I8WEM3</accession>
<gene>
    <name evidence="1" type="ORF">DGYR_LOCUS13825</name>
</gene>
<dbReference type="PANTHER" id="PTHR48419">
    <property type="entry name" value="SULFOTRANSFERASE DOMAIN-CONTAINING PROTEIN"/>
    <property type="match status" value="1"/>
</dbReference>
<evidence type="ECO:0000313" key="1">
    <source>
        <dbReference type="EMBL" id="CAD5126587.1"/>
    </source>
</evidence>
<keyword evidence="2" id="KW-1185">Reference proteome</keyword>
<protein>
    <submittedName>
        <fullName evidence="1">DgyrCDS14677</fullName>
    </submittedName>
</protein>
<dbReference type="Proteomes" id="UP000549394">
    <property type="component" value="Unassembled WGS sequence"/>
</dbReference>
<organism evidence="1 2">
    <name type="scientific">Dimorphilus gyrociliatus</name>
    <dbReference type="NCBI Taxonomy" id="2664684"/>
    <lineage>
        <taxon>Eukaryota</taxon>
        <taxon>Metazoa</taxon>
        <taxon>Spiralia</taxon>
        <taxon>Lophotrochozoa</taxon>
        <taxon>Annelida</taxon>
        <taxon>Polychaeta</taxon>
        <taxon>Polychaeta incertae sedis</taxon>
        <taxon>Dinophilidae</taxon>
        <taxon>Dimorphilus</taxon>
    </lineage>
</organism>
<comment type="caution">
    <text evidence="1">The sequence shown here is derived from an EMBL/GenBank/DDBJ whole genome shotgun (WGS) entry which is preliminary data.</text>
</comment>
<dbReference type="Gene3D" id="3.40.50.300">
    <property type="entry name" value="P-loop containing nucleotide triphosphate hydrolases"/>
    <property type="match status" value="1"/>
</dbReference>
<dbReference type="PANTHER" id="PTHR48419:SF1">
    <property type="entry name" value="SULFOTRANSFERASE DOMAIN-CONTAINING PROTEIN"/>
    <property type="match status" value="1"/>
</dbReference>
<dbReference type="AlphaFoldDB" id="A0A7I8WEM3"/>
<dbReference type="OrthoDB" id="416710at2759"/>